<dbReference type="GO" id="GO:0005524">
    <property type="term" value="F:ATP binding"/>
    <property type="evidence" value="ECO:0007669"/>
    <property type="project" value="UniProtKB-UniRule"/>
</dbReference>
<feature type="short sequence motif" description="'HIGH' region" evidence="11">
    <location>
        <begin position="131"/>
        <end position="141"/>
    </location>
</feature>
<evidence type="ECO:0000313" key="16">
    <source>
        <dbReference type="Proteomes" id="UP000000954"/>
    </source>
</evidence>
<keyword evidence="7 11" id="KW-0067">ATP-binding</keyword>
<dbReference type="InterPro" id="IPR036695">
    <property type="entry name" value="Arg-tRNA-synth_N_sf"/>
</dbReference>
<accession>C7MN81</accession>
<protein>
    <recommendedName>
        <fullName evidence="11">Arginine--tRNA ligase</fullName>
        <ecNumber evidence="11">6.1.1.19</ecNumber>
    </recommendedName>
    <alternativeName>
        <fullName evidence="11">Arginyl-tRNA synthetase</fullName>
        <shortName evidence="11">ArgRS</shortName>
    </alternativeName>
</protein>
<evidence type="ECO:0000256" key="6">
    <source>
        <dbReference type="ARBA" id="ARBA00022741"/>
    </source>
</evidence>
<dbReference type="GO" id="GO:0004814">
    <property type="term" value="F:arginine-tRNA ligase activity"/>
    <property type="evidence" value="ECO:0007669"/>
    <property type="project" value="UniProtKB-UniRule"/>
</dbReference>
<dbReference type="RefSeq" id="WP_012803059.1">
    <property type="nucleotide sequence ID" value="NC_013170.1"/>
</dbReference>
<dbReference type="GO" id="GO:0006420">
    <property type="term" value="P:arginyl-tRNA aminoacylation"/>
    <property type="evidence" value="ECO:0007669"/>
    <property type="project" value="UniProtKB-UniRule"/>
</dbReference>
<evidence type="ECO:0000259" key="14">
    <source>
        <dbReference type="SMART" id="SM01016"/>
    </source>
</evidence>
<dbReference type="PANTHER" id="PTHR11956:SF5">
    <property type="entry name" value="ARGININE--TRNA LIGASE, CYTOPLASMIC"/>
    <property type="match status" value="1"/>
</dbReference>
<dbReference type="CDD" id="cd00671">
    <property type="entry name" value="ArgRS_core"/>
    <property type="match status" value="1"/>
</dbReference>
<dbReference type="STRING" id="469378.Ccur_06570"/>
<dbReference type="InterPro" id="IPR009080">
    <property type="entry name" value="tRNAsynth_Ia_anticodon-bd"/>
</dbReference>
<dbReference type="SUPFAM" id="SSF52374">
    <property type="entry name" value="Nucleotidylyl transferase"/>
    <property type="match status" value="1"/>
</dbReference>
<gene>
    <name evidence="11" type="primary">argS</name>
    <name evidence="15" type="ordered locus">Ccur_06570</name>
</gene>
<dbReference type="PRINTS" id="PR01038">
    <property type="entry name" value="TRNASYNTHARG"/>
</dbReference>
<dbReference type="KEGG" id="ccu:Ccur_06570"/>
<dbReference type="AlphaFoldDB" id="C7MN81"/>
<dbReference type="Pfam" id="PF00750">
    <property type="entry name" value="tRNA-synt_1d"/>
    <property type="match status" value="1"/>
</dbReference>
<dbReference type="InterPro" id="IPR001412">
    <property type="entry name" value="aa-tRNA-synth_I_CS"/>
</dbReference>
<evidence type="ECO:0000256" key="3">
    <source>
        <dbReference type="ARBA" id="ARBA00011245"/>
    </source>
</evidence>
<evidence type="ECO:0000256" key="4">
    <source>
        <dbReference type="ARBA" id="ARBA00022490"/>
    </source>
</evidence>
<sequence>MQIREQLEQLVNGAIRSAIEDESLALTEAPEAALERPRDLANGDWASTVALRSAKLAHTNPRQIAQAIVDHIPANNLIDSVDIAGAGFINIKLAPTAFQSVVAQVRQDGVDFGKSTIEEGYTNVNIEYVSANPTGPFHVGHGRWAALGDATARVMRHAGYTVYEENYINDHGSQMDNFGESVAVRYQQLLGRDVEMPESCYAGGYVKDIAQSIIDTDGDKWLDADPDERRVNFRERAYQFELAEQHRICDAFGTTFDKWFSERSLYVKDADGKSQVDRAIDAMREKGYIYESDGAVWFKSTEFGDDKDRVVMKSNGETTYFTSDVAYHYDKMQRGFEHLIDLWGADHHGYVARCEAMLAAWGYPGALEVMLGQLVNLFRDGKPVRMSKRTGEMVTFEEVIDEVGVDSTRWMMLSRSSDQTIDFDIEVAKKRDASNPVYYVQYAHARICSILRKAAPADLAAKAESGEISMNELAHAIIPAHADLTGLTHPSEIDLMRKMDGLQDLVASAARDRAAFRLTHYSQDLAGLFHAFYGNCHVITEDESLQNARLALIDATRIVLEISLGLLGISAPTKM</sequence>
<keyword evidence="9 11" id="KW-0030">Aminoacyl-tRNA synthetase</keyword>
<keyword evidence="8 11" id="KW-0648">Protein biosynthesis</keyword>
<evidence type="ECO:0000256" key="10">
    <source>
        <dbReference type="ARBA" id="ARBA00049339"/>
    </source>
</evidence>
<dbReference type="GO" id="GO:0005737">
    <property type="term" value="C:cytoplasm"/>
    <property type="evidence" value="ECO:0007669"/>
    <property type="project" value="UniProtKB-SubCell"/>
</dbReference>
<dbReference type="InterPro" id="IPR035684">
    <property type="entry name" value="ArgRS_core"/>
</dbReference>
<proteinExistence type="inferred from homology"/>
<dbReference type="SUPFAM" id="SSF55190">
    <property type="entry name" value="Arginyl-tRNA synthetase (ArgRS), N-terminal 'additional' domain"/>
    <property type="match status" value="1"/>
</dbReference>
<dbReference type="eggNOG" id="COG0018">
    <property type="taxonomic scope" value="Bacteria"/>
</dbReference>
<dbReference type="Pfam" id="PF03485">
    <property type="entry name" value="Arg_tRNA_synt_N"/>
    <property type="match status" value="1"/>
</dbReference>
<dbReference type="FunFam" id="3.40.50.620:FF:000062">
    <property type="entry name" value="Arginine--tRNA ligase"/>
    <property type="match status" value="1"/>
</dbReference>
<dbReference type="InterPro" id="IPR008909">
    <property type="entry name" value="DALR_anticod-bd"/>
</dbReference>
<evidence type="ECO:0000313" key="15">
    <source>
        <dbReference type="EMBL" id="ACU94371.1"/>
    </source>
</evidence>
<dbReference type="Proteomes" id="UP000000954">
    <property type="component" value="Chromosome"/>
</dbReference>
<dbReference type="PANTHER" id="PTHR11956">
    <property type="entry name" value="ARGINYL-TRNA SYNTHETASE"/>
    <property type="match status" value="1"/>
</dbReference>
<keyword evidence="6 11" id="KW-0547">Nucleotide-binding</keyword>
<reference evidence="15 16" key="1">
    <citation type="journal article" date="2009" name="Stand. Genomic Sci.">
        <title>Complete genome sequence of Cryptobacterium curtum type strain (12-3).</title>
        <authorList>
            <person name="Mavrommatis K."/>
            <person name="Pukall R."/>
            <person name="Rohde C."/>
            <person name="Chen F."/>
            <person name="Sims D."/>
            <person name="Brettin T."/>
            <person name="Kuske C."/>
            <person name="Detter J.C."/>
            <person name="Han C."/>
            <person name="Lapidus A."/>
            <person name="Copeland A."/>
            <person name="Glavina Del Rio T."/>
            <person name="Nolan M."/>
            <person name="Lucas S."/>
            <person name="Tice H."/>
            <person name="Cheng J.F."/>
            <person name="Bruce D."/>
            <person name="Goodwin L."/>
            <person name="Pitluck S."/>
            <person name="Ovchinnikova G."/>
            <person name="Pati A."/>
            <person name="Ivanova N."/>
            <person name="Chen A."/>
            <person name="Palaniappan K."/>
            <person name="Chain P."/>
            <person name="D'haeseleer P."/>
            <person name="Goker M."/>
            <person name="Bristow J."/>
            <person name="Eisen J.A."/>
            <person name="Markowitz V."/>
            <person name="Hugenholtz P."/>
            <person name="Rohde M."/>
            <person name="Klenk H.P."/>
            <person name="Kyrpides N.C."/>
        </authorList>
    </citation>
    <scope>NUCLEOTIDE SEQUENCE [LARGE SCALE GENOMIC DNA]</scope>
    <source>
        <strain evidence="16">ATCC 700683 / DSM 15641 / 12-3</strain>
    </source>
</reference>
<evidence type="ECO:0000256" key="8">
    <source>
        <dbReference type="ARBA" id="ARBA00022917"/>
    </source>
</evidence>
<keyword evidence="5 11" id="KW-0436">Ligase</keyword>
<dbReference type="OrthoDB" id="9803211at2"/>
<keyword evidence="4 11" id="KW-0963">Cytoplasm</keyword>
<dbReference type="Gene3D" id="1.10.730.10">
    <property type="entry name" value="Isoleucyl-tRNA Synthetase, Domain 1"/>
    <property type="match status" value="1"/>
</dbReference>
<dbReference type="Gene3D" id="3.40.50.620">
    <property type="entry name" value="HUPs"/>
    <property type="match status" value="1"/>
</dbReference>
<feature type="domain" description="Arginyl tRNA synthetase N-terminal" evidence="14">
    <location>
        <begin position="5"/>
        <end position="93"/>
    </location>
</feature>
<name>C7MN81_CRYCD</name>
<evidence type="ECO:0000256" key="11">
    <source>
        <dbReference type="HAMAP-Rule" id="MF_00123"/>
    </source>
</evidence>
<feature type="domain" description="DALR anticodon binding" evidence="13">
    <location>
        <begin position="440"/>
        <end position="575"/>
    </location>
</feature>
<comment type="subunit">
    <text evidence="3 11">Monomer.</text>
</comment>
<dbReference type="InterPro" id="IPR005148">
    <property type="entry name" value="Arg-tRNA-synth_N"/>
</dbReference>
<dbReference type="EMBL" id="CP001682">
    <property type="protein sequence ID" value="ACU94371.1"/>
    <property type="molecule type" value="Genomic_DNA"/>
</dbReference>
<evidence type="ECO:0000256" key="9">
    <source>
        <dbReference type="ARBA" id="ARBA00023146"/>
    </source>
</evidence>
<dbReference type="SUPFAM" id="SSF47323">
    <property type="entry name" value="Anticodon-binding domain of a subclass of class I aminoacyl-tRNA synthetases"/>
    <property type="match status" value="1"/>
</dbReference>
<comment type="similarity">
    <text evidence="2 11 12">Belongs to the class-I aminoacyl-tRNA synthetase family.</text>
</comment>
<dbReference type="EC" id="6.1.1.19" evidence="11"/>
<comment type="catalytic activity">
    <reaction evidence="10 11">
        <text>tRNA(Arg) + L-arginine + ATP = L-arginyl-tRNA(Arg) + AMP + diphosphate</text>
        <dbReference type="Rhea" id="RHEA:20301"/>
        <dbReference type="Rhea" id="RHEA-COMP:9658"/>
        <dbReference type="Rhea" id="RHEA-COMP:9673"/>
        <dbReference type="ChEBI" id="CHEBI:30616"/>
        <dbReference type="ChEBI" id="CHEBI:32682"/>
        <dbReference type="ChEBI" id="CHEBI:33019"/>
        <dbReference type="ChEBI" id="CHEBI:78442"/>
        <dbReference type="ChEBI" id="CHEBI:78513"/>
        <dbReference type="ChEBI" id="CHEBI:456215"/>
        <dbReference type="EC" id="6.1.1.19"/>
    </reaction>
</comment>
<evidence type="ECO:0000256" key="7">
    <source>
        <dbReference type="ARBA" id="ARBA00022840"/>
    </source>
</evidence>
<evidence type="ECO:0000259" key="13">
    <source>
        <dbReference type="SMART" id="SM00836"/>
    </source>
</evidence>
<dbReference type="HAMAP" id="MF_00123">
    <property type="entry name" value="Arg_tRNA_synth"/>
    <property type="match status" value="1"/>
</dbReference>
<dbReference type="InterPro" id="IPR001278">
    <property type="entry name" value="Arg-tRNA-ligase"/>
</dbReference>
<dbReference type="NCBIfam" id="TIGR00456">
    <property type="entry name" value="argS"/>
    <property type="match status" value="1"/>
</dbReference>
<dbReference type="Gene3D" id="3.30.1360.70">
    <property type="entry name" value="Arginyl tRNA synthetase N-terminal domain"/>
    <property type="match status" value="1"/>
</dbReference>
<evidence type="ECO:0000256" key="2">
    <source>
        <dbReference type="ARBA" id="ARBA00005594"/>
    </source>
</evidence>
<dbReference type="PROSITE" id="PS00178">
    <property type="entry name" value="AA_TRNA_LIGASE_I"/>
    <property type="match status" value="1"/>
</dbReference>
<evidence type="ECO:0000256" key="12">
    <source>
        <dbReference type="RuleBase" id="RU363038"/>
    </source>
</evidence>
<keyword evidence="16" id="KW-1185">Reference proteome</keyword>
<evidence type="ECO:0000256" key="5">
    <source>
        <dbReference type="ARBA" id="ARBA00022598"/>
    </source>
</evidence>
<comment type="subcellular location">
    <subcellularLocation>
        <location evidence="1 11">Cytoplasm</location>
    </subcellularLocation>
</comment>
<dbReference type="SMART" id="SM00836">
    <property type="entry name" value="DALR_1"/>
    <property type="match status" value="1"/>
</dbReference>
<evidence type="ECO:0000256" key="1">
    <source>
        <dbReference type="ARBA" id="ARBA00004496"/>
    </source>
</evidence>
<dbReference type="FunFam" id="1.10.730.10:FF:000008">
    <property type="entry name" value="Arginine--tRNA ligase"/>
    <property type="match status" value="1"/>
</dbReference>
<dbReference type="HOGENOM" id="CLU_006406_0_1_11"/>
<dbReference type="Pfam" id="PF05746">
    <property type="entry name" value="DALR_1"/>
    <property type="match status" value="1"/>
</dbReference>
<organism evidence="15 16">
    <name type="scientific">Cryptobacterium curtum (strain ATCC 700683 / DSM 15641 / CCUG 43107 / 12-3)</name>
    <dbReference type="NCBI Taxonomy" id="469378"/>
    <lineage>
        <taxon>Bacteria</taxon>
        <taxon>Bacillati</taxon>
        <taxon>Actinomycetota</taxon>
        <taxon>Coriobacteriia</taxon>
        <taxon>Eggerthellales</taxon>
        <taxon>Eggerthellaceae</taxon>
        <taxon>Cryptobacterium</taxon>
    </lineage>
</organism>
<dbReference type="InterPro" id="IPR014729">
    <property type="entry name" value="Rossmann-like_a/b/a_fold"/>
</dbReference>
<dbReference type="SMART" id="SM01016">
    <property type="entry name" value="Arg_tRNA_synt_N"/>
    <property type="match status" value="1"/>
</dbReference>